<keyword evidence="3" id="KW-1185">Reference proteome</keyword>
<feature type="chain" id="PRO_5038746969" evidence="1">
    <location>
        <begin position="29"/>
        <end position="141"/>
    </location>
</feature>
<name>A0A9E7EBS4_9LILI</name>
<dbReference type="PANTHER" id="PTHR48065:SF75">
    <property type="entry name" value="LEUCINE-RICH REPEAT-CONTAINING N-TERMINAL PLANT-TYPE DOMAIN-CONTAINING PROTEIN"/>
    <property type="match status" value="1"/>
</dbReference>
<sequence>MAKAEQQVVLSRILLLLLVCHPLVNVLSNTEERLAESSPDMYSEGYDLSRSNYQDSRLNNNSLSGSIPYSLTDITSLQVLDLSNNNLTGEVPSSGSFAQFTPSSFANNTLPCGTLAAKPCLGAPAFSPLPPYAVAPTPMSS</sequence>
<dbReference type="Pfam" id="PF00560">
    <property type="entry name" value="LRR_1"/>
    <property type="match status" value="1"/>
</dbReference>
<gene>
    <name evidence="2" type="ORF">MUK42_36006</name>
</gene>
<dbReference type="EMBL" id="CP097502">
    <property type="protein sequence ID" value="URD74017.1"/>
    <property type="molecule type" value="Genomic_DNA"/>
</dbReference>
<evidence type="ECO:0000313" key="2">
    <source>
        <dbReference type="EMBL" id="URD74017.1"/>
    </source>
</evidence>
<dbReference type="PANTHER" id="PTHR48065">
    <property type="entry name" value="OS10G0469600 PROTEIN"/>
    <property type="match status" value="1"/>
</dbReference>
<dbReference type="SUPFAM" id="SSF52058">
    <property type="entry name" value="L domain-like"/>
    <property type="match status" value="1"/>
</dbReference>
<dbReference type="InterPro" id="IPR001611">
    <property type="entry name" value="Leu-rich_rpt"/>
</dbReference>
<dbReference type="OrthoDB" id="693237at2759"/>
<organism evidence="2 3">
    <name type="scientific">Musa troglodytarum</name>
    <name type="common">fe'i banana</name>
    <dbReference type="NCBI Taxonomy" id="320322"/>
    <lineage>
        <taxon>Eukaryota</taxon>
        <taxon>Viridiplantae</taxon>
        <taxon>Streptophyta</taxon>
        <taxon>Embryophyta</taxon>
        <taxon>Tracheophyta</taxon>
        <taxon>Spermatophyta</taxon>
        <taxon>Magnoliopsida</taxon>
        <taxon>Liliopsida</taxon>
        <taxon>Zingiberales</taxon>
        <taxon>Musaceae</taxon>
        <taxon>Musa</taxon>
    </lineage>
</organism>
<feature type="signal peptide" evidence="1">
    <location>
        <begin position="1"/>
        <end position="28"/>
    </location>
</feature>
<evidence type="ECO:0000256" key="1">
    <source>
        <dbReference type="SAM" id="SignalP"/>
    </source>
</evidence>
<accession>A0A9E7EBS4</accession>
<proteinExistence type="predicted"/>
<dbReference type="AlphaFoldDB" id="A0A9E7EBS4"/>
<keyword evidence="1" id="KW-0732">Signal</keyword>
<reference evidence="2" key="1">
    <citation type="submission" date="2022-05" db="EMBL/GenBank/DDBJ databases">
        <title>The Musa troglodytarum L. genome provides insights into the mechanism of non-climacteric behaviour and enrichment of carotenoids.</title>
        <authorList>
            <person name="Wang J."/>
        </authorList>
    </citation>
    <scope>NUCLEOTIDE SEQUENCE</scope>
    <source>
        <tissue evidence="2">Leaf</tissue>
    </source>
</reference>
<dbReference type="InterPro" id="IPR032675">
    <property type="entry name" value="LRR_dom_sf"/>
</dbReference>
<evidence type="ECO:0000313" key="3">
    <source>
        <dbReference type="Proteomes" id="UP001055439"/>
    </source>
</evidence>
<protein>
    <submittedName>
        <fullName evidence="2">Leucine rich repeat N-terminal domain</fullName>
    </submittedName>
</protein>
<dbReference type="Gene3D" id="3.80.10.10">
    <property type="entry name" value="Ribonuclease Inhibitor"/>
    <property type="match status" value="1"/>
</dbReference>
<dbReference type="Proteomes" id="UP001055439">
    <property type="component" value="Chromosome 1"/>
</dbReference>